<dbReference type="KEGG" id="sale:EPH95_12210"/>
<dbReference type="OrthoDB" id="2966397at2"/>
<protein>
    <recommendedName>
        <fullName evidence="1">DUF8042 domain-containing protein</fullName>
    </recommendedName>
</protein>
<proteinExistence type="predicted"/>
<dbReference type="Pfam" id="PF26154">
    <property type="entry name" value="DUF8042"/>
    <property type="match status" value="1"/>
</dbReference>
<accession>A0A514LJ19</accession>
<dbReference type="EMBL" id="CP035485">
    <property type="protein sequence ID" value="QDI91846.1"/>
    <property type="molecule type" value="Genomic_DNA"/>
</dbReference>
<gene>
    <name evidence="2" type="ORF">EPH95_12210</name>
</gene>
<evidence type="ECO:0000313" key="2">
    <source>
        <dbReference type="EMBL" id="QDI91846.1"/>
    </source>
</evidence>
<dbReference type="InterPro" id="IPR058355">
    <property type="entry name" value="DUF8042"/>
</dbReference>
<sequence>MEILTAKQEHFIRRYEEWIDQVVDALMMVVQFYRDGHEEQGDRLLTETMAGFDRFGEENMTMQSIFGENEEHLREWDFFQQQINETLEVSTLGDPVEKISHITKRTLPAFHRWNTVVRSLLSES</sequence>
<dbReference type="AlphaFoldDB" id="A0A514LJ19"/>
<reference evidence="3" key="1">
    <citation type="submission" date="2019-01" db="EMBL/GenBank/DDBJ databases">
        <title>Genomic analysis of Salicibibacter sp. NKC3-5.</title>
        <authorList>
            <person name="Oh Y.J."/>
        </authorList>
    </citation>
    <scope>NUCLEOTIDE SEQUENCE [LARGE SCALE GENOMIC DNA]</scope>
    <source>
        <strain evidence="3">NKC3-5</strain>
    </source>
</reference>
<feature type="domain" description="DUF8042" evidence="1">
    <location>
        <begin position="6"/>
        <end position="122"/>
    </location>
</feature>
<evidence type="ECO:0000259" key="1">
    <source>
        <dbReference type="Pfam" id="PF26154"/>
    </source>
</evidence>
<organism evidence="2 3">
    <name type="scientific">Salicibibacter halophilus</name>
    <dbReference type="NCBI Taxonomy" id="2502791"/>
    <lineage>
        <taxon>Bacteria</taxon>
        <taxon>Bacillati</taxon>
        <taxon>Bacillota</taxon>
        <taxon>Bacilli</taxon>
        <taxon>Bacillales</taxon>
        <taxon>Bacillaceae</taxon>
        <taxon>Salicibibacter</taxon>
    </lineage>
</organism>
<dbReference type="RefSeq" id="WP_142090372.1">
    <property type="nucleotide sequence ID" value="NZ_CP035485.1"/>
</dbReference>
<evidence type="ECO:0000313" key="3">
    <source>
        <dbReference type="Proteomes" id="UP000319756"/>
    </source>
</evidence>
<name>A0A514LJ19_9BACI</name>
<keyword evidence="3" id="KW-1185">Reference proteome</keyword>
<dbReference type="Proteomes" id="UP000319756">
    <property type="component" value="Chromosome"/>
</dbReference>